<keyword evidence="10" id="KW-1185">Reference proteome</keyword>
<name>A0A1G8KVF1_9LACT</name>
<accession>A0A1G8KVF1</accession>
<evidence type="ECO:0000256" key="7">
    <source>
        <dbReference type="ARBA" id="ARBA00023136"/>
    </source>
</evidence>
<dbReference type="EMBL" id="PNHE01000019">
    <property type="protein sequence ID" value="PMC58263.1"/>
    <property type="molecule type" value="Genomic_DNA"/>
</dbReference>
<keyword evidence="6 8" id="KW-1133">Transmembrane helix</keyword>
<feature type="transmembrane region" description="Helical" evidence="8">
    <location>
        <begin position="46"/>
        <end position="67"/>
    </location>
</feature>
<reference evidence="9 10" key="1">
    <citation type="submission" date="2017-09" db="EMBL/GenBank/DDBJ databases">
        <title>Bacterial strain isolated from the female urinary microbiota.</title>
        <authorList>
            <person name="Thomas-White K."/>
            <person name="Kumar N."/>
            <person name="Forster S."/>
            <person name="Putonti C."/>
            <person name="Lawley T."/>
            <person name="Wolfe A.J."/>
        </authorList>
    </citation>
    <scope>NUCLEOTIDE SEQUENCE [LARGE SCALE GENOMIC DNA]</scope>
    <source>
        <strain evidence="9 10">UMB0852</strain>
    </source>
</reference>
<proteinExistence type="inferred from homology"/>
<feature type="transmembrane region" description="Helical" evidence="8">
    <location>
        <begin position="178"/>
        <end position="200"/>
    </location>
</feature>
<organism evidence="9 10">
    <name type="scientific">Dolosicoccus paucivorans</name>
    <dbReference type="NCBI Taxonomy" id="84521"/>
    <lineage>
        <taxon>Bacteria</taxon>
        <taxon>Bacillati</taxon>
        <taxon>Bacillota</taxon>
        <taxon>Bacilli</taxon>
        <taxon>Lactobacillales</taxon>
        <taxon>Aerococcaceae</taxon>
        <taxon>Dolosicoccus</taxon>
    </lineage>
</organism>
<dbReference type="SUPFAM" id="SSF81345">
    <property type="entry name" value="ABC transporter involved in vitamin B12 uptake, BtuC"/>
    <property type="match status" value="1"/>
</dbReference>
<dbReference type="RefSeq" id="WP_092084908.1">
    <property type="nucleotide sequence ID" value="NZ_FNEL01000014.1"/>
</dbReference>
<comment type="subcellular location">
    <subcellularLocation>
        <location evidence="1">Cell membrane</location>
        <topology evidence="1">Multi-pass membrane protein</topology>
    </subcellularLocation>
</comment>
<dbReference type="InterPro" id="IPR037294">
    <property type="entry name" value="ABC_BtuC-like"/>
</dbReference>
<evidence type="ECO:0000256" key="4">
    <source>
        <dbReference type="ARBA" id="ARBA00022475"/>
    </source>
</evidence>
<evidence type="ECO:0000313" key="10">
    <source>
        <dbReference type="Proteomes" id="UP000235682"/>
    </source>
</evidence>
<dbReference type="OrthoDB" id="9811975at2"/>
<evidence type="ECO:0000256" key="6">
    <source>
        <dbReference type="ARBA" id="ARBA00022989"/>
    </source>
</evidence>
<dbReference type="GO" id="GO:0005886">
    <property type="term" value="C:plasma membrane"/>
    <property type="evidence" value="ECO:0007669"/>
    <property type="project" value="UniProtKB-SubCell"/>
</dbReference>
<keyword evidence="7 8" id="KW-0472">Membrane</keyword>
<evidence type="ECO:0000256" key="2">
    <source>
        <dbReference type="ARBA" id="ARBA00007935"/>
    </source>
</evidence>
<feature type="transmembrane region" description="Helical" evidence="8">
    <location>
        <begin position="264"/>
        <end position="287"/>
    </location>
</feature>
<evidence type="ECO:0000256" key="3">
    <source>
        <dbReference type="ARBA" id="ARBA00022448"/>
    </source>
</evidence>
<dbReference type="PANTHER" id="PTHR30472:SF27">
    <property type="entry name" value="PETROBACTIN IMPORT SYSTEM PERMEASE PROTEIN YCLN"/>
    <property type="match status" value="1"/>
</dbReference>
<dbReference type="Gene3D" id="1.10.3470.10">
    <property type="entry name" value="ABC transporter involved in vitamin B12 uptake, BtuC"/>
    <property type="match status" value="1"/>
</dbReference>
<comment type="caution">
    <text evidence="9">The sequence shown here is derived from an EMBL/GenBank/DDBJ whole genome shotgun (WGS) entry which is preliminary data.</text>
</comment>
<dbReference type="CDD" id="cd06550">
    <property type="entry name" value="TM_ABC_iron-siderophores_like"/>
    <property type="match status" value="1"/>
</dbReference>
<gene>
    <name evidence="9" type="ORF">CJ205_05275</name>
</gene>
<dbReference type="Pfam" id="PF01032">
    <property type="entry name" value="FecCD"/>
    <property type="match status" value="1"/>
</dbReference>
<evidence type="ECO:0000256" key="1">
    <source>
        <dbReference type="ARBA" id="ARBA00004651"/>
    </source>
</evidence>
<dbReference type="STRING" id="84521.SAMN04487994_101428"/>
<dbReference type="InterPro" id="IPR000522">
    <property type="entry name" value="ABC_transptr_permease_BtuC"/>
</dbReference>
<comment type="similarity">
    <text evidence="2">Belongs to the binding-protein-dependent transport system permease family. FecCD subfamily.</text>
</comment>
<evidence type="ECO:0000313" key="9">
    <source>
        <dbReference type="EMBL" id="PMC58263.1"/>
    </source>
</evidence>
<evidence type="ECO:0000256" key="5">
    <source>
        <dbReference type="ARBA" id="ARBA00022692"/>
    </source>
</evidence>
<sequence length="319" mass="35207">MKKMLGFLTILAVLSFISIFVGVRDLSLLKMASFDQTDWHIIKEVRLPRTISLIIVGAVMSVSGLLMQKLTQNRFVSPTNAGTSESAQLGILLSILFFSSSSPLLRTFVAFLCAFLGTVLFLWLIKYLKGPGHLLVPLVGLMFGAIIRSVVTFIAYQYGVTQNITAWMQGNFSLVNQYDMWLLMIGLILLVGVFLFSNHFTLVGMGEEMTAALGAHYERLLYFGILLVALATSVSIAVVGYLPFIGLVIPNIVTYLWGDHLKTAQYYTAALGSIFLVACDLMARLVIRPYEVPVNLIVGILGGILFVSMLLKEGRRSYV</sequence>
<feature type="transmembrane region" description="Helical" evidence="8">
    <location>
        <begin position="134"/>
        <end position="158"/>
    </location>
</feature>
<feature type="transmembrane region" description="Helical" evidence="8">
    <location>
        <begin position="294"/>
        <end position="311"/>
    </location>
</feature>
<feature type="transmembrane region" description="Helical" evidence="8">
    <location>
        <begin position="220"/>
        <end position="244"/>
    </location>
</feature>
<dbReference type="GO" id="GO:0033214">
    <property type="term" value="P:siderophore-iron import into cell"/>
    <property type="evidence" value="ECO:0007669"/>
    <property type="project" value="TreeGrafter"/>
</dbReference>
<dbReference type="AlphaFoldDB" id="A0A1G8KVF1"/>
<dbReference type="Proteomes" id="UP000235682">
    <property type="component" value="Unassembled WGS sequence"/>
</dbReference>
<keyword evidence="4" id="KW-1003">Cell membrane</keyword>
<evidence type="ECO:0000256" key="8">
    <source>
        <dbReference type="SAM" id="Phobius"/>
    </source>
</evidence>
<keyword evidence="5 8" id="KW-0812">Transmembrane</keyword>
<keyword evidence="3" id="KW-0813">Transport</keyword>
<dbReference type="GO" id="GO:0022857">
    <property type="term" value="F:transmembrane transporter activity"/>
    <property type="evidence" value="ECO:0007669"/>
    <property type="project" value="InterPro"/>
</dbReference>
<protein>
    <submittedName>
        <fullName evidence="9">Iron ABC transporter permease</fullName>
    </submittedName>
</protein>
<feature type="transmembrane region" description="Helical" evidence="8">
    <location>
        <begin position="104"/>
        <end position="125"/>
    </location>
</feature>
<dbReference type="PANTHER" id="PTHR30472">
    <property type="entry name" value="FERRIC ENTEROBACTIN TRANSPORT SYSTEM PERMEASE PROTEIN"/>
    <property type="match status" value="1"/>
</dbReference>